<evidence type="ECO:0000313" key="2">
    <source>
        <dbReference type="Proteomes" id="UP000218366"/>
    </source>
</evidence>
<dbReference type="AlphaFoldDB" id="A0A2A4B2Y0"/>
<dbReference type="Pfam" id="PF06412">
    <property type="entry name" value="TraD"/>
    <property type="match status" value="1"/>
</dbReference>
<reference evidence="1 2" key="1">
    <citation type="submission" date="2017-09" db="EMBL/GenBank/DDBJ databases">
        <title>Sphingomonas spermidinifaciens 9NM-10, whole genome shotgun sequence.</title>
        <authorList>
            <person name="Feng G."/>
            <person name="Zhu H."/>
        </authorList>
    </citation>
    <scope>NUCLEOTIDE SEQUENCE [LARGE SCALE GENOMIC DNA]</scope>
    <source>
        <strain evidence="1 2">9NM-10</strain>
    </source>
</reference>
<dbReference type="OrthoDB" id="5653691at2"/>
<accession>A0A2A4B2Y0</accession>
<evidence type="ECO:0000313" key="1">
    <source>
        <dbReference type="EMBL" id="PCD02440.1"/>
    </source>
</evidence>
<comment type="caution">
    <text evidence="1">The sequence shown here is derived from an EMBL/GenBank/DDBJ whole genome shotgun (WGS) entry which is preliminary data.</text>
</comment>
<protein>
    <submittedName>
        <fullName evidence="1">Conjugal transfer protein TraD</fullName>
    </submittedName>
</protein>
<gene>
    <name evidence="1" type="ORF">COC42_13540</name>
</gene>
<sequence>MAEALLATGKSAKRTTALRHRLLLQSARHDQRRWQVRRRERTRKLIELGGLVAKSGIVDLVDDDRAIIYGALLQAAAVLRSEDGDDAKRLWSRRGHRAFNDEPE</sequence>
<keyword evidence="2" id="KW-1185">Reference proteome</keyword>
<dbReference type="Proteomes" id="UP000218366">
    <property type="component" value="Unassembled WGS sequence"/>
</dbReference>
<proteinExistence type="predicted"/>
<organism evidence="1 2">
    <name type="scientific">Sphingomonas spermidinifaciens</name>
    <dbReference type="NCBI Taxonomy" id="1141889"/>
    <lineage>
        <taxon>Bacteria</taxon>
        <taxon>Pseudomonadati</taxon>
        <taxon>Pseudomonadota</taxon>
        <taxon>Alphaproteobacteria</taxon>
        <taxon>Sphingomonadales</taxon>
        <taxon>Sphingomonadaceae</taxon>
        <taxon>Sphingomonas</taxon>
    </lineage>
</organism>
<dbReference type="InterPro" id="IPR009444">
    <property type="entry name" value="Conjugal_tfr_TraD_a-type"/>
</dbReference>
<dbReference type="EMBL" id="NWMW01000002">
    <property type="protein sequence ID" value="PCD02440.1"/>
    <property type="molecule type" value="Genomic_DNA"/>
</dbReference>
<name>A0A2A4B2Y0_9SPHN</name>